<evidence type="ECO:0000313" key="4">
    <source>
        <dbReference type="Proteomes" id="UP001152797"/>
    </source>
</evidence>
<reference evidence="2" key="1">
    <citation type="submission" date="2022-10" db="EMBL/GenBank/DDBJ databases">
        <authorList>
            <person name="Chen Y."/>
            <person name="Dougan E. K."/>
            <person name="Chan C."/>
            <person name="Rhodes N."/>
            <person name="Thang M."/>
        </authorList>
    </citation>
    <scope>NUCLEOTIDE SEQUENCE</scope>
</reference>
<dbReference type="EMBL" id="CAMXCT030000124">
    <property type="protein sequence ID" value="CAL4761548.1"/>
    <property type="molecule type" value="Genomic_DNA"/>
</dbReference>
<dbReference type="Proteomes" id="UP001152797">
    <property type="component" value="Unassembled WGS sequence"/>
</dbReference>
<protein>
    <submittedName>
        <fullName evidence="2">Uncharacterized protein</fullName>
    </submittedName>
</protein>
<comment type="caution">
    <text evidence="2">The sequence shown here is derived from an EMBL/GenBank/DDBJ whole genome shotgun (WGS) entry which is preliminary data.</text>
</comment>
<keyword evidence="4" id="KW-1185">Reference proteome</keyword>
<gene>
    <name evidence="2" type="ORF">C1SCF055_LOCUS2657</name>
</gene>
<dbReference type="AlphaFoldDB" id="A0A9P1BIW4"/>
<dbReference type="EMBL" id="CAMXCT010000124">
    <property type="protein sequence ID" value="CAI3974236.1"/>
    <property type="molecule type" value="Genomic_DNA"/>
</dbReference>
<evidence type="ECO:0000313" key="3">
    <source>
        <dbReference type="EMBL" id="CAL1127611.1"/>
    </source>
</evidence>
<evidence type="ECO:0000256" key="1">
    <source>
        <dbReference type="SAM" id="MobiDB-lite"/>
    </source>
</evidence>
<proteinExistence type="predicted"/>
<feature type="region of interest" description="Disordered" evidence="1">
    <location>
        <begin position="1"/>
        <end position="33"/>
    </location>
</feature>
<evidence type="ECO:0000313" key="2">
    <source>
        <dbReference type="EMBL" id="CAI3974236.1"/>
    </source>
</evidence>
<reference evidence="3" key="2">
    <citation type="submission" date="2024-04" db="EMBL/GenBank/DDBJ databases">
        <authorList>
            <person name="Chen Y."/>
            <person name="Shah S."/>
            <person name="Dougan E. K."/>
            <person name="Thang M."/>
            <person name="Chan C."/>
        </authorList>
    </citation>
    <scope>NUCLEOTIDE SEQUENCE [LARGE SCALE GENOMIC DNA]</scope>
</reference>
<organism evidence="2">
    <name type="scientific">Cladocopium goreaui</name>
    <dbReference type="NCBI Taxonomy" id="2562237"/>
    <lineage>
        <taxon>Eukaryota</taxon>
        <taxon>Sar</taxon>
        <taxon>Alveolata</taxon>
        <taxon>Dinophyceae</taxon>
        <taxon>Suessiales</taxon>
        <taxon>Symbiodiniaceae</taxon>
        <taxon>Cladocopium</taxon>
    </lineage>
</organism>
<feature type="compositionally biased region" description="Polar residues" evidence="1">
    <location>
        <begin position="1"/>
        <end position="16"/>
    </location>
</feature>
<dbReference type="EMBL" id="CAMXCT020000124">
    <property type="protein sequence ID" value="CAL1127611.1"/>
    <property type="molecule type" value="Genomic_DNA"/>
</dbReference>
<name>A0A9P1BIW4_9DINO</name>
<sequence length="79" mass="8805">MGSTTAFRSDFHSTLSGDGDSYRRFDSGSISSTAVPRGRLTELSSFDSETWRPAVPGGAKETIGKWMKMLRHYRKTMVI</sequence>
<accession>A0A9P1BIW4</accession>